<feature type="region of interest" description="Disordered" evidence="6">
    <location>
        <begin position="130"/>
        <end position="164"/>
    </location>
</feature>
<sequence length="224" mass="24336">MSTSETSGQDPNPILRDPNTLGENLPPDPLLKSGSFIAVADRTAEPPHMRRSSDAAPACLAAEKSNGEAEPVTPSPATDNTASQDATQTRRIPSIAPDWLPAGLYYYDPASASRFRSKKEVLYFLETGTKRKKKKENSDADADADTMGSGSQNQKKSGTKAKSSALKFDYSNVPEKVEWVLTDFSQGSWAPFIGDKKVPESTVQEWAAAFTALSSRRSRSDFQI</sequence>
<evidence type="ECO:0000256" key="2">
    <source>
        <dbReference type="ARBA" id="ARBA00023015"/>
    </source>
</evidence>
<evidence type="ECO:0008006" key="8">
    <source>
        <dbReference type="Google" id="ProtNLM"/>
    </source>
</evidence>
<name>A0A2N9FWF5_FAGSY</name>
<dbReference type="GO" id="GO:0003677">
    <property type="term" value="F:DNA binding"/>
    <property type="evidence" value="ECO:0007669"/>
    <property type="project" value="UniProtKB-KW"/>
</dbReference>
<organism evidence="7">
    <name type="scientific">Fagus sylvatica</name>
    <name type="common">Beechnut</name>
    <dbReference type="NCBI Taxonomy" id="28930"/>
    <lineage>
        <taxon>Eukaryota</taxon>
        <taxon>Viridiplantae</taxon>
        <taxon>Streptophyta</taxon>
        <taxon>Embryophyta</taxon>
        <taxon>Tracheophyta</taxon>
        <taxon>Spermatophyta</taxon>
        <taxon>Magnoliopsida</taxon>
        <taxon>eudicotyledons</taxon>
        <taxon>Gunneridae</taxon>
        <taxon>Pentapetalae</taxon>
        <taxon>rosids</taxon>
        <taxon>fabids</taxon>
        <taxon>Fagales</taxon>
        <taxon>Fagaceae</taxon>
        <taxon>Fagus</taxon>
    </lineage>
</organism>
<evidence type="ECO:0000256" key="3">
    <source>
        <dbReference type="ARBA" id="ARBA00023125"/>
    </source>
</evidence>
<evidence type="ECO:0000256" key="1">
    <source>
        <dbReference type="ARBA" id="ARBA00004123"/>
    </source>
</evidence>
<keyword evidence="3" id="KW-0238">DNA-binding</keyword>
<feature type="compositionally biased region" description="Basic and acidic residues" evidence="6">
    <location>
        <begin position="42"/>
        <end position="53"/>
    </location>
</feature>
<feature type="compositionally biased region" description="Polar residues" evidence="6">
    <location>
        <begin position="1"/>
        <end position="10"/>
    </location>
</feature>
<dbReference type="InterPro" id="IPR016177">
    <property type="entry name" value="DNA-bd_dom_sf"/>
</dbReference>
<keyword evidence="4" id="KW-0804">Transcription</keyword>
<keyword evidence="2" id="KW-0805">Transcription regulation</keyword>
<feature type="region of interest" description="Disordered" evidence="6">
    <location>
        <begin position="1"/>
        <end position="94"/>
    </location>
</feature>
<accession>A0A2N9FWF5</accession>
<evidence type="ECO:0000256" key="6">
    <source>
        <dbReference type="SAM" id="MobiDB-lite"/>
    </source>
</evidence>
<comment type="subcellular location">
    <subcellularLocation>
        <location evidence="1">Nucleus</location>
    </subcellularLocation>
</comment>
<keyword evidence="5" id="KW-0539">Nucleus</keyword>
<dbReference type="Gene3D" id="3.30.890.10">
    <property type="entry name" value="Methyl-cpg-binding Protein 2, Chain A"/>
    <property type="match status" value="1"/>
</dbReference>
<evidence type="ECO:0000313" key="7">
    <source>
        <dbReference type="EMBL" id="SPC94936.1"/>
    </source>
</evidence>
<dbReference type="SUPFAM" id="SSF54171">
    <property type="entry name" value="DNA-binding domain"/>
    <property type="match status" value="1"/>
</dbReference>
<feature type="compositionally biased region" description="Polar residues" evidence="6">
    <location>
        <begin position="148"/>
        <end position="162"/>
    </location>
</feature>
<dbReference type="GO" id="GO:0005634">
    <property type="term" value="C:nucleus"/>
    <property type="evidence" value="ECO:0007669"/>
    <property type="project" value="UniProtKB-SubCell"/>
</dbReference>
<proteinExistence type="predicted"/>
<reference evidence="7" key="1">
    <citation type="submission" date="2018-02" db="EMBL/GenBank/DDBJ databases">
        <authorList>
            <person name="Cohen D.B."/>
            <person name="Kent A.D."/>
        </authorList>
    </citation>
    <scope>NUCLEOTIDE SEQUENCE</scope>
</reference>
<evidence type="ECO:0000256" key="4">
    <source>
        <dbReference type="ARBA" id="ARBA00023163"/>
    </source>
</evidence>
<dbReference type="AlphaFoldDB" id="A0A2N9FWF5"/>
<feature type="compositionally biased region" description="Polar residues" evidence="6">
    <location>
        <begin position="75"/>
        <end position="91"/>
    </location>
</feature>
<gene>
    <name evidence="7" type="ORF">FSB_LOCUS22818</name>
</gene>
<dbReference type="EMBL" id="OIVN01001524">
    <property type="protein sequence ID" value="SPC94936.1"/>
    <property type="molecule type" value="Genomic_DNA"/>
</dbReference>
<protein>
    <recommendedName>
        <fullName evidence="8">MBD domain-containing protein</fullName>
    </recommendedName>
</protein>
<evidence type="ECO:0000256" key="5">
    <source>
        <dbReference type="ARBA" id="ARBA00023242"/>
    </source>
</evidence>